<evidence type="ECO:0000256" key="1">
    <source>
        <dbReference type="SAM" id="SignalP"/>
    </source>
</evidence>
<keyword evidence="3" id="KW-1185">Reference proteome</keyword>
<gene>
    <name evidence="2" type="ORF">BDV27DRAFT_123697</name>
</gene>
<dbReference type="GeneID" id="43650372"/>
<keyword evidence="1" id="KW-0732">Signal</keyword>
<reference evidence="2 3" key="1">
    <citation type="submission" date="2019-04" db="EMBL/GenBank/DDBJ databases">
        <title>Friends and foes A comparative genomics studyof 23 Aspergillus species from section Flavi.</title>
        <authorList>
            <consortium name="DOE Joint Genome Institute"/>
            <person name="Kjaerbolling I."/>
            <person name="Vesth T."/>
            <person name="Frisvad J.C."/>
            <person name="Nybo J.L."/>
            <person name="Theobald S."/>
            <person name="Kildgaard S."/>
            <person name="Isbrandt T."/>
            <person name="Kuo A."/>
            <person name="Sato A."/>
            <person name="Lyhne E.K."/>
            <person name="Kogle M.E."/>
            <person name="Wiebenga A."/>
            <person name="Kun R.S."/>
            <person name="Lubbers R.J."/>
            <person name="Makela M.R."/>
            <person name="Barry K."/>
            <person name="Chovatia M."/>
            <person name="Clum A."/>
            <person name="Daum C."/>
            <person name="Haridas S."/>
            <person name="He G."/>
            <person name="LaButti K."/>
            <person name="Lipzen A."/>
            <person name="Mondo S."/>
            <person name="Riley R."/>
            <person name="Salamov A."/>
            <person name="Simmons B.A."/>
            <person name="Magnuson J.K."/>
            <person name="Henrissat B."/>
            <person name="Mortensen U.H."/>
            <person name="Larsen T.O."/>
            <person name="Devries R.P."/>
            <person name="Grigoriev I.V."/>
            <person name="Machida M."/>
            <person name="Baker S.E."/>
            <person name="Andersen M.R."/>
        </authorList>
    </citation>
    <scope>NUCLEOTIDE SEQUENCE [LARGE SCALE GENOMIC DNA]</scope>
    <source>
        <strain evidence="2 3">CBS 763.97</strain>
    </source>
</reference>
<evidence type="ECO:0000313" key="2">
    <source>
        <dbReference type="EMBL" id="KAE8367562.1"/>
    </source>
</evidence>
<dbReference type="RefSeq" id="XP_031930643.1">
    <property type="nucleotide sequence ID" value="XM_032065926.1"/>
</dbReference>
<feature type="signal peptide" evidence="1">
    <location>
        <begin position="1"/>
        <end position="22"/>
    </location>
</feature>
<dbReference type="Proteomes" id="UP000326268">
    <property type="component" value="Unassembled WGS sequence"/>
</dbReference>
<dbReference type="EMBL" id="ML737596">
    <property type="protein sequence ID" value="KAE8367562.1"/>
    <property type="molecule type" value="Genomic_DNA"/>
</dbReference>
<protein>
    <submittedName>
        <fullName evidence="2">Uncharacterized protein</fullName>
    </submittedName>
</protein>
<evidence type="ECO:0000313" key="3">
    <source>
        <dbReference type="Proteomes" id="UP000326268"/>
    </source>
</evidence>
<organism evidence="2 3">
    <name type="scientific">Aspergillus caelatus</name>
    <dbReference type="NCBI Taxonomy" id="61420"/>
    <lineage>
        <taxon>Eukaryota</taxon>
        <taxon>Fungi</taxon>
        <taxon>Dikarya</taxon>
        <taxon>Ascomycota</taxon>
        <taxon>Pezizomycotina</taxon>
        <taxon>Eurotiomycetes</taxon>
        <taxon>Eurotiomycetidae</taxon>
        <taxon>Eurotiales</taxon>
        <taxon>Aspergillaceae</taxon>
        <taxon>Aspergillus</taxon>
        <taxon>Aspergillus subgen. Circumdati</taxon>
    </lineage>
</organism>
<proteinExistence type="predicted"/>
<feature type="chain" id="PRO_5024931667" evidence="1">
    <location>
        <begin position="23"/>
        <end position="107"/>
    </location>
</feature>
<accession>A0A5N7ACK6</accession>
<dbReference type="OrthoDB" id="4291851at2759"/>
<name>A0A5N7ACK6_9EURO</name>
<sequence length="107" mass="11659">MYGLKHISFLGLALAMATGSVATGTATVGFETADTTFHVENIPLKSCFDVHAEDITAVYVSEHCRVFMGRDCTHRQVLLAPGRHESSVTIPVIDSVWCESRGPFQMS</sequence>
<dbReference type="AlphaFoldDB" id="A0A5N7ACK6"/>